<feature type="compositionally biased region" description="Basic and acidic residues" evidence="1">
    <location>
        <begin position="413"/>
        <end position="430"/>
    </location>
</feature>
<keyword evidence="2" id="KW-1133">Transmembrane helix</keyword>
<protein>
    <recommendedName>
        <fullName evidence="5">Peptidoglycan lipid II flippase</fullName>
    </recommendedName>
</protein>
<dbReference type="SUPFAM" id="SSF56112">
    <property type="entry name" value="Protein kinase-like (PK-like)"/>
    <property type="match status" value="1"/>
</dbReference>
<dbReference type="AlphaFoldDB" id="A0A1G9FFR8"/>
<dbReference type="EMBL" id="FNFM01000015">
    <property type="protein sequence ID" value="SDK87199.1"/>
    <property type="molecule type" value="Genomic_DNA"/>
</dbReference>
<feature type="compositionally biased region" description="Basic and acidic residues" evidence="1">
    <location>
        <begin position="13"/>
        <end position="29"/>
    </location>
</feature>
<evidence type="ECO:0000313" key="3">
    <source>
        <dbReference type="EMBL" id="SDK87199.1"/>
    </source>
</evidence>
<feature type="compositionally biased region" description="Basic and acidic residues" evidence="1">
    <location>
        <begin position="315"/>
        <end position="329"/>
    </location>
</feature>
<dbReference type="Gene3D" id="1.10.510.10">
    <property type="entry name" value="Transferase(Phosphotransferase) domain 1"/>
    <property type="match status" value="1"/>
</dbReference>
<dbReference type="InterPro" id="IPR011009">
    <property type="entry name" value="Kinase-like_dom_sf"/>
</dbReference>
<proteinExistence type="predicted"/>
<evidence type="ECO:0000313" key="4">
    <source>
        <dbReference type="Proteomes" id="UP000199213"/>
    </source>
</evidence>
<feature type="compositionally biased region" description="Low complexity" evidence="1">
    <location>
        <begin position="381"/>
        <end position="392"/>
    </location>
</feature>
<reference evidence="4" key="1">
    <citation type="submission" date="2016-10" db="EMBL/GenBank/DDBJ databases">
        <authorList>
            <person name="Varghese N."/>
            <person name="Submissions S."/>
        </authorList>
    </citation>
    <scope>NUCLEOTIDE SEQUENCE [LARGE SCALE GENOMIC DNA]</scope>
    <source>
        <strain evidence="4">DSM 45460</strain>
    </source>
</reference>
<evidence type="ECO:0000256" key="1">
    <source>
        <dbReference type="SAM" id="MobiDB-lite"/>
    </source>
</evidence>
<accession>A0A1G9FFR8</accession>
<dbReference type="RefSeq" id="WP_092632331.1">
    <property type="nucleotide sequence ID" value="NZ_FNFM01000015.1"/>
</dbReference>
<keyword evidence="4" id="KW-1185">Reference proteome</keyword>
<feature type="region of interest" description="Disordered" evidence="1">
    <location>
        <begin position="1"/>
        <end position="39"/>
    </location>
</feature>
<evidence type="ECO:0008006" key="5">
    <source>
        <dbReference type="Google" id="ProtNLM"/>
    </source>
</evidence>
<organism evidence="3 4">
    <name type="scientific">Actinopolyspora mzabensis</name>
    <dbReference type="NCBI Taxonomy" id="995066"/>
    <lineage>
        <taxon>Bacteria</taxon>
        <taxon>Bacillati</taxon>
        <taxon>Actinomycetota</taxon>
        <taxon>Actinomycetes</taxon>
        <taxon>Actinopolysporales</taxon>
        <taxon>Actinopolysporaceae</taxon>
        <taxon>Actinopolyspora</taxon>
    </lineage>
</organism>
<gene>
    <name evidence="3" type="ORF">SAMN04487820_1154</name>
</gene>
<keyword evidence="2" id="KW-0812">Transmembrane</keyword>
<dbReference type="Gene3D" id="3.30.200.20">
    <property type="entry name" value="Phosphorylase Kinase, domain 1"/>
    <property type="match status" value="1"/>
</dbReference>
<name>A0A1G9FFR8_ACTMZ</name>
<dbReference type="Proteomes" id="UP000199213">
    <property type="component" value="Unassembled WGS sequence"/>
</dbReference>
<evidence type="ECO:0000256" key="2">
    <source>
        <dbReference type="SAM" id="Phobius"/>
    </source>
</evidence>
<feature type="transmembrane region" description="Helical" evidence="2">
    <location>
        <begin position="336"/>
        <end position="363"/>
    </location>
</feature>
<keyword evidence="2" id="KW-0472">Membrane</keyword>
<dbReference type="OrthoDB" id="9786339at2"/>
<feature type="region of interest" description="Disordered" evidence="1">
    <location>
        <begin position="372"/>
        <end position="435"/>
    </location>
</feature>
<dbReference type="CDD" id="cd13973">
    <property type="entry name" value="PK_MviN-like"/>
    <property type="match status" value="1"/>
</dbReference>
<sequence length="547" mass="57366">MSGKPTEQPGAGQHEDTIHNERTVRREDTTSTAHASEQRLAPGAVLDHGRYRLLAKVGSDSRCNAQLWRAKDGVLGRDVSLTIIVGDSTDTTQTSDARRTLERAMHASTFNHVGVARVLDVVSSAPGDPDGVLGIVIAEWTHGSDLTELISDGPLAPGTAARLLQPLAAAVEAAHHAGLVLGIDHPQRVRVTGDGEIRMAFPGPMPDAGSGEDVRGLGAVLYLLLTGRWALSGSPEGVSSAPAGPDGTVVPPRTLRPAIPLELSTVAVRALGSPESNGTTGGVRTGAAVLRVLEQYAQQDAGEAVMHSAPAGVEARGDDVWQREDPKPDPRKRRKLIYGVGAVAVVTLFVVSWLAAMLIGMFVGPTDTAGPNRIVGGETNSDSQQPSSSSSEESSRPQPKPVAVTGSDVFVTEQDRDNQDEVGLVHDGDKGTSWQTDGYNDQLGTGFKSGIGVLLTLENPSKLTEVDVTSPSSGTELEIRAASDDSPELSSAKVIGKGELSDGTTTIPVKTDESTSHVLVWITGLSQGDRYSSEIEEIELRGVNGQT</sequence>
<feature type="region of interest" description="Disordered" evidence="1">
    <location>
        <begin position="311"/>
        <end position="332"/>
    </location>
</feature>